<protein>
    <recommendedName>
        <fullName evidence="8">FAD dependent oxidoreductase domain-containing protein</fullName>
    </recommendedName>
</protein>
<evidence type="ECO:0000256" key="6">
    <source>
        <dbReference type="ARBA" id="ARBA00023002"/>
    </source>
</evidence>
<dbReference type="InterPro" id="IPR006076">
    <property type="entry name" value="FAD-dep_OxRdtase"/>
</dbReference>
<dbReference type="PIRSF" id="PIRSF000189">
    <property type="entry name" value="D-aa_oxidase"/>
    <property type="match status" value="1"/>
</dbReference>
<dbReference type="PANTHER" id="PTHR11530">
    <property type="entry name" value="D-AMINO ACID OXIDASE"/>
    <property type="match status" value="1"/>
</dbReference>
<name>A0A3S1BLX0_ELYCH</name>
<reference evidence="9 10" key="1">
    <citation type="submission" date="2019-01" db="EMBL/GenBank/DDBJ databases">
        <title>A draft genome assembly of the solar-powered sea slug Elysia chlorotica.</title>
        <authorList>
            <person name="Cai H."/>
            <person name="Li Q."/>
            <person name="Fang X."/>
            <person name="Li J."/>
            <person name="Curtis N.E."/>
            <person name="Altenburger A."/>
            <person name="Shibata T."/>
            <person name="Feng M."/>
            <person name="Maeda T."/>
            <person name="Schwartz J.A."/>
            <person name="Shigenobu S."/>
            <person name="Lundholm N."/>
            <person name="Nishiyama T."/>
            <person name="Yang H."/>
            <person name="Hasebe M."/>
            <person name="Li S."/>
            <person name="Pierce S.K."/>
            <person name="Wang J."/>
        </authorList>
    </citation>
    <scope>NUCLEOTIDE SEQUENCE [LARGE SCALE GENOMIC DNA]</scope>
    <source>
        <strain evidence="9">EC2010</strain>
        <tissue evidence="9">Whole organism of an adult</tissue>
    </source>
</reference>
<sequence>MMQSVAVIGAGAVGLSAAVNVQQALPGVKVTIIADKFDEDTTSWGAGGMFRLDLDYHPKEEHRRVRSWATDSWNFYSNLAHSDQTEASGMSFVAGTLLYNVPKEHSYSVMSDLTFDFQMLNQDQLKKLNPRVSHKYGYSFSTLLTHTGTYLKWLMKQFLDLGGSVQCRTLSNISELQDDFDVVVNCCGLNAAQLCQDRHIYPVMGHLLKVKAPWIKKFFWSEEFYMFPHNNYILLGGIREKDNWSTVPDPAIRETILSRGRNLFPHLKDAPIIGEWVGLRPGRPSIRLELELLRSENKRALPVVHNYGHAGDGITLSWGCGVEAARLVKQVVTAATSRL</sequence>
<dbReference type="Proteomes" id="UP000271974">
    <property type="component" value="Unassembled WGS sequence"/>
</dbReference>
<dbReference type="InterPro" id="IPR023209">
    <property type="entry name" value="DAO"/>
</dbReference>
<comment type="caution">
    <text evidence="9">The sequence shown here is derived from an EMBL/GenBank/DDBJ whole genome shotgun (WGS) entry which is preliminary data.</text>
</comment>
<evidence type="ECO:0000313" key="9">
    <source>
        <dbReference type="EMBL" id="RUS86651.1"/>
    </source>
</evidence>
<comment type="similarity">
    <text evidence="3">Belongs to the DAMOX/DASOX family.</text>
</comment>
<dbReference type="SUPFAM" id="SSF51971">
    <property type="entry name" value="Nucleotide-binding domain"/>
    <property type="match status" value="1"/>
</dbReference>
<keyword evidence="10" id="KW-1185">Reference proteome</keyword>
<accession>A0A3S1BLX0</accession>
<dbReference type="EMBL" id="RQTK01000132">
    <property type="protein sequence ID" value="RUS86651.1"/>
    <property type="molecule type" value="Genomic_DNA"/>
</dbReference>
<dbReference type="SUPFAM" id="SSF54373">
    <property type="entry name" value="FAD-linked reductases, C-terminal domain"/>
    <property type="match status" value="1"/>
</dbReference>
<comment type="subcellular location">
    <subcellularLocation>
        <location evidence="2">Peroxisome matrix</location>
    </subcellularLocation>
</comment>
<dbReference type="Gene3D" id="3.30.9.10">
    <property type="entry name" value="D-Amino Acid Oxidase, subunit A, domain 2"/>
    <property type="match status" value="1"/>
</dbReference>
<evidence type="ECO:0000256" key="1">
    <source>
        <dbReference type="ARBA" id="ARBA00001974"/>
    </source>
</evidence>
<evidence type="ECO:0000259" key="8">
    <source>
        <dbReference type="Pfam" id="PF01266"/>
    </source>
</evidence>
<dbReference type="OrthoDB" id="2015447at2759"/>
<dbReference type="Pfam" id="PF01266">
    <property type="entry name" value="DAO"/>
    <property type="match status" value="1"/>
</dbReference>
<proteinExistence type="inferred from homology"/>
<dbReference type="Gene3D" id="3.40.50.720">
    <property type="entry name" value="NAD(P)-binding Rossmann-like Domain"/>
    <property type="match status" value="1"/>
</dbReference>
<dbReference type="GO" id="GO:0005782">
    <property type="term" value="C:peroxisomal matrix"/>
    <property type="evidence" value="ECO:0007669"/>
    <property type="project" value="UniProtKB-SubCell"/>
</dbReference>
<evidence type="ECO:0000256" key="7">
    <source>
        <dbReference type="PIRSR" id="PIRSR000189-1"/>
    </source>
</evidence>
<evidence type="ECO:0000256" key="2">
    <source>
        <dbReference type="ARBA" id="ARBA00004253"/>
    </source>
</evidence>
<dbReference type="GO" id="GO:0003884">
    <property type="term" value="F:D-amino-acid oxidase activity"/>
    <property type="evidence" value="ECO:0007669"/>
    <property type="project" value="InterPro"/>
</dbReference>
<keyword evidence="6" id="KW-0560">Oxidoreductase</keyword>
<dbReference type="STRING" id="188477.A0A3S1BLX0"/>
<dbReference type="PANTHER" id="PTHR11530:SF11">
    <property type="entry name" value="D-ASPARTATE OXIDASE"/>
    <property type="match status" value="1"/>
</dbReference>
<feature type="domain" description="FAD dependent oxidoreductase" evidence="8">
    <location>
        <begin position="5"/>
        <end position="327"/>
    </location>
</feature>
<feature type="binding site" evidence="7">
    <location>
        <position position="311"/>
    </location>
    <ligand>
        <name>D-dopa</name>
        <dbReference type="ChEBI" id="CHEBI:149689"/>
    </ligand>
</feature>
<feature type="binding site" evidence="7">
    <location>
        <position position="225"/>
    </location>
    <ligand>
        <name>D-dopa</name>
        <dbReference type="ChEBI" id="CHEBI:149689"/>
    </ligand>
</feature>
<dbReference type="GO" id="GO:0071949">
    <property type="term" value="F:FAD binding"/>
    <property type="evidence" value="ECO:0007669"/>
    <property type="project" value="InterPro"/>
</dbReference>
<feature type="binding site" evidence="7">
    <location>
        <position position="280"/>
    </location>
    <ligand>
        <name>D-dopa</name>
        <dbReference type="ChEBI" id="CHEBI:149689"/>
    </ligand>
</feature>
<evidence type="ECO:0000256" key="4">
    <source>
        <dbReference type="ARBA" id="ARBA00022630"/>
    </source>
</evidence>
<feature type="binding site" evidence="7">
    <location>
        <begin position="42"/>
        <end position="43"/>
    </location>
    <ligand>
        <name>FAD</name>
        <dbReference type="ChEBI" id="CHEBI:57692"/>
    </ligand>
</feature>
<keyword evidence="5 7" id="KW-0274">FAD</keyword>
<dbReference type="GO" id="GO:0019478">
    <property type="term" value="P:D-amino acid catabolic process"/>
    <property type="evidence" value="ECO:0007669"/>
    <property type="project" value="TreeGrafter"/>
</dbReference>
<evidence type="ECO:0000256" key="5">
    <source>
        <dbReference type="ARBA" id="ARBA00022827"/>
    </source>
</evidence>
<organism evidence="9 10">
    <name type="scientific">Elysia chlorotica</name>
    <name type="common">Eastern emerald elysia</name>
    <name type="synonym">Sea slug</name>
    <dbReference type="NCBI Taxonomy" id="188477"/>
    <lineage>
        <taxon>Eukaryota</taxon>
        <taxon>Metazoa</taxon>
        <taxon>Spiralia</taxon>
        <taxon>Lophotrochozoa</taxon>
        <taxon>Mollusca</taxon>
        <taxon>Gastropoda</taxon>
        <taxon>Heterobranchia</taxon>
        <taxon>Euthyneura</taxon>
        <taxon>Panpulmonata</taxon>
        <taxon>Sacoglossa</taxon>
        <taxon>Placobranchoidea</taxon>
        <taxon>Plakobranchidae</taxon>
        <taxon>Elysia</taxon>
    </lineage>
</organism>
<evidence type="ECO:0000256" key="3">
    <source>
        <dbReference type="ARBA" id="ARBA00006730"/>
    </source>
</evidence>
<evidence type="ECO:0000313" key="10">
    <source>
        <dbReference type="Proteomes" id="UP000271974"/>
    </source>
</evidence>
<dbReference type="AlphaFoldDB" id="A0A3S1BLX0"/>
<comment type="cofactor">
    <cofactor evidence="1 7">
        <name>FAD</name>
        <dbReference type="ChEBI" id="CHEBI:57692"/>
    </cofactor>
</comment>
<keyword evidence="4" id="KW-0285">Flavoprotein</keyword>
<gene>
    <name evidence="9" type="ORF">EGW08_005600</name>
</gene>